<comment type="caution">
    <text evidence="3">The sequence shown here is derived from an EMBL/GenBank/DDBJ whole genome shotgun (WGS) entry which is preliminary data.</text>
</comment>
<gene>
    <name evidence="3" type="ORF">DFJ68_0586</name>
    <name evidence="2" type="ORF">FHW14_002291</name>
</gene>
<keyword evidence="4" id="KW-1185">Reference proteome</keyword>
<evidence type="ECO:0000313" key="5">
    <source>
        <dbReference type="Proteomes" id="UP000590811"/>
    </source>
</evidence>
<name>A0A495XRP5_9MICO</name>
<dbReference type="RefSeq" id="WP_147431501.1">
    <property type="nucleotide sequence ID" value="NZ_JACHVT010000004.1"/>
</dbReference>
<dbReference type="EMBL" id="JACHVT010000004">
    <property type="protein sequence ID" value="MBB2987126.1"/>
    <property type="molecule type" value="Genomic_DNA"/>
</dbReference>
<dbReference type="AlphaFoldDB" id="A0A495XRP5"/>
<feature type="region of interest" description="Disordered" evidence="1">
    <location>
        <begin position="1"/>
        <end position="22"/>
    </location>
</feature>
<dbReference type="Proteomes" id="UP000278440">
    <property type="component" value="Unassembled WGS sequence"/>
</dbReference>
<sequence>MSQMTATARPLRAPRRQGPAPLRVIPQRITSTGNGAFAGLCVVLLVAGLIALLLLNTALAQGSLVLGQLQRESGTLTDTENNLREAIAYDSASSTLAATATKMGMVRSNTRAYIDLSKGTVSGTAYPATTYQKYTVVTRATPPPRLTDTDSEGLQKAGASVLATVQPTVTAADRAAAKKAAEAKAAAAKAATAKKAADAKAAAKKAAEAKATGSGATR</sequence>
<proteinExistence type="predicted"/>
<evidence type="ECO:0000313" key="4">
    <source>
        <dbReference type="Proteomes" id="UP000278440"/>
    </source>
</evidence>
<reference evidence="2 5" key="2">
    <citation type="submission" date="2020-08" db="EMBL/GenBank/DDBJ databases">
        <title>Genomic Encyclopedia of Type Strains, Phase IV (KMG-V): Genome sequencing to study the core and pangenomes of soil and plant-associated prokaryotes.</title>
        <authorList>
            <person name="Whitman W."/>
        </authorList>
    </citation>
    <scope>NUCLEOTIDE SEQUENCE [LARGE SCALE GENOMIC DNA]</scope>
    <source>
        <strain evidence="2 5">B3ACCR2</strain>
    </source>
</reference>
<reference evidence="3 4" key="1">
    <citation type="submission" date="2018-10" db="EMBL/GenBank/DDBJ databases">
        <title>Sequencing the genomes of 1000 actinobacteria strains.</title>
        <authorList>
            <person name="Klenk H.-P."/>
        </authorList>
    </citation>
    <scope>NUCLEOTIDE SEQUENCE [LARGE SCALE GENOMIC DNA]</scope>
    <source>
        <strain evidence="3 4">DSM 44267</strain>
    </source>
</reference>
<dbReference type="EMBL" id="RBXT01000001">
    <property type="protein sequence ID" value="RKT77170.1"/>
    <property type="molecule type" value="Genomic_DNA"/>
</dbReference>
<evidence type="ECO:0000256" key="1">
    <source>
        <dbReference type="SAM" id="MobiDB-lite"/>
    </source>
</evidence>
<evidence type="ECO:0000313" key="2">
    <source>
        <dbReference type="EMBL" id="MBB2987126.1"/>
    </source>
</evidence>
<protein>
    <recommendedName>
        <fullName evidence="6">Cell division protein FtsL</fullName>
    </recommendedName>
</protein>
<evidence type="ECO:0008006" key="6">
    <source>
        <dbReference type="Google" id="ProtNLM"/>
    </source>
</evidence>
<evidence type="ECO:0000313" key="3">
    <source>
        <dbReference type="EMBL" id="RKT77170.1"/>
    </source>
</evidence>
<feature type="compositionally biased region" description="Low complexity" evidence="1">
    <location>
        <begin position="1"/>
        <end position="11"/>
    </location>
</feature>
<accession>A0A495XRP5</accession>
<organism evidence="3 4">
    <name type="scientific">Terracoccus luteus</name>
    <dbReference type="NCBI Taxonomy" id="53356"/>
    <lineage>
        <taxon>Bacteria</taxon>
        <taxon>Bacillati</taxon>
        <taxon>Actinomycetota</taxon>
        <taxon>Actinomycetes</taxon>
        <taxon>Micrococcales</taxon>
        <taxon>Intrasporangiaceae</taxon>
        <taxon>Terracoccus</taxon>
    </lineage>
</organism>
<dbReference type="OrthoDB" id="4870614at2"/>
<dbReference type="Proteomes" id="UP000590811">
    <property type="component" value="Unassembled WGS sequence"/>
</dbReference>